<dbReference type="EMBL" id="JBHSJJ010000004">
    <property type="protein sequence ID" value="MFC4871882.1"/>
    <property type="molecule type" value="Genomic_DNA"/>
</dbReference>
<evidence type="ECO:0000259" key="1">
    <source>
        <dbReference type="PROSITE" id="PS51186"/>
    </source>
</evidence>
<feature type="domain" description="N-acetyltransferase" evidence="1">
    <location>
        <begin position="1"/>
        <end position="132"/>
    </location>
</feature>
<comment type="caution">
    <text evidence="2">The sequence shown here is derived from an EMBL/GenBank/DDBJ whole genome shotgun (WGS) entry which is preliminary data.</text>
</comment>
<dbReference type="InterPro" id="IPR000182">
    <property type="entry name" value="GNAT_dom"/>
</dbReference>
<protein>
    <submittedName>
        <fullName evidence="2">GNAT family N-acetyltransferase</fullName>
        <ecNumber evidence="2">2.3.-.-</ecNumber>
    </submittedName>
</protein>
<organism evidence="2 3">
    <name type="scientific">Negadavirga shengliensis</name>
    <dbReference type="NCBI Taxonomy" id="1389218"/>
    <lineage>
        <taxon>Bacteria</taxon>
        <taxon>Pseudomonadati</taxon>
        <taxon>Bacteroidota</taxon>
        <taxon>Cytophagia</taxon>
        <taxon>Cytophagales</taxon>
        <taxon>Cyclobacteriaceae</taxon>
        <taxon>Negadavirga</taxon>
    </lineage>
</organism>
<dbReference type="PROSITE" id="PS51186">
    <property type="entry name" value="GNAT"/>
    <property type="match status" value="1"/>
</dbReference>
<keyword evidence="2" id="KW-0808">Transferase</keyword>
<gene>
    <name evidence="2" type="ORF">ACFPFU_09305</name>
</gene>
<proteinExistence type="predicted"/>
<name>A0ABV9SZN0_9BACT</name>
<keyword evidence="2" id="KW-0012">Acyltransferase</keyword>
<dbReference type="RefSeq" id="WP_377063767.1">
    <property type="nucleotide sequence ID" value="NZ_JBHSJJ010000004.1"/>
</dbReference>
<evidence type="ECO:0000313" key="2">
    <source>
        <dbReference type="EMBL" id="MFC4871882.1"/>
    </source>
</evidence>
<evidence type="ECO:0000313" key="3">
    <source>
        <dbReference type="Proteomes" id="UP001595818"/>
    </source>
</evidence>
<dbReference type="InterPro" id="IPR016181">
    <property type="entry name" value="Acyl_CoA_acyltransferase"/>
</dbReference>
<dbReference type="GO" id="GO:0016746">
    <property type="term" value="F:acyltransferase activity"/>
    <property type="evidence" value="ECO:0007669"/>
    <property type="project" value="UniProtKB-KW"/>
</dbReference>
<reference evidence="3" key="1">
    <citation type="journal article" date="2019" name="Int. J. Syst. Evol. Microbiol.">
        <title>The Global Catalogue of Microorganisms (GCM) 10K type strain sequencing project: providing services to taxonomists for standard genome sequencing and annotation.</title>
        <authorList>
            <consortium name="The Broad Institute Genomics Platform"/>
            <consortium name="The Broad Institute Genome Sequencing Center for Infectious Disease"/>
            <person name="Wu L."/>
            <person name="Ma J."/>
        </authorList>
    </citation>
    <scope>NUCLEOTIDE SEQUENCE [LARGE SCALE GENOMIC DNA]</scope>
    <source>
        <strain evidence="3">CGMCC 4.7466</strain>
    </source>
</reference>
<dbReference type="PANTHER" id="PTHR43233:SF1">
    <property type="entry name" value="FAMILY N-ACETYLTRANSFERASE, PUTATIVE (AFU_ORTHOLOGUE AFUA_6G03350)-RELATED"/>
    <property type="match status" value="1"/>
</dbReference>
<dbReference type="Proteomes" id="UP001595818">
    <property type="component" value="Unassembled WGS sequence"/>
</dbReference>
<dbReference type="SUPFAM" id="SSF55729">
    <property type="entry name" value="Acyl-CoA N-acyltransferases (Nat)"/>
    <property type="match status" value="1"/>
</dbReference>
<dbReference type="InterPro" id="IPR053144">
    <property type="entry name" value="Acetyltransferase_Butenolide"/>
</dbReference>
<dbReference type="Gene3D" id="3.40.630.30">
    <property type="match status" value="1"/>
</dbReference>
<dbReference type="EC" id="2.3.-.-" evidence="2"/>
<dbReference type="Pfam" id="PF00583">
    <property type="entry name" value="Acetyltransf_1"/>
    <property type="match status" value="1"/>
</dbReference>
<dbReference type="CDD" id="cd04301">
    <property type="entry name" value="NAT_SF"/>
    <property type="match status" value="1"/>
</dbReference>
<accession>A0ABV9SZN0</accession>
<sequence>MTIETNQKPALDELMVLFSQVSWAKSRSRERVQQMLENDPISVCIRLEGKLVAYGRILTDGCFRGLLDDIIVDEPVRGKGYGAILVRELLKLADDVDVLFLNADPDMEDFYLRFGFKKFGLLTMIRPKEVPG</sequence>
<keyword evidence="3" id="KW-1185">Reference proteome</keyword>
<dbReference type="PANTHER" id="PTHR43233">
    <property type="entry name" value="FAMILY N-ACETYLTRANSFERASE, PUTATIVE (AFU_ORTHOLOGUE AFUA_6G03350)-RELATED"/>
    <property type="match status" value="1"/>
</dbReference>